<evidence type="ECO:0000256" key="4">
    <source>
        <dbReference type="PROSITE-ProRule" id="PRU01379"/>
    </source>
</evidence>
<keyword evidence="9" id="KW-1185">Reference proteome</keyword>
<evidence type="ECO:0000256" key="3">
    <source>
        <dbReference type="ARBA" id="ARBA00022801"/>
    </source>
</evidence>
<dbReference type="PANTHER" id="PTHR11067">
    <property type="entry name" value="INOSINE TRIPHOSPHATE PYROPHOSPHATASE/HAM1 PROTEIN"/>
    <property type="match status" value="1"/>
</dbReference>
<keyword evidence="6" id="KW-0472">Membrane</keyword>
<dbReference type="PROSITE" id="PS52035">
    <property type="entry name" value="PEPTIDASE_M14"/>
    <property type="match status" value="1"/>
</dbReference>
<dbReference type="Proteomes" id="UP001071777">
    <property type="component" value="Unassembled WGS sequence"/>
</dbReference>
<feature type="region of interest" description="Disordered" evidence="5">
    <location>
        <begin position="775"/>
        <end position="794"/>
    </location>
</feature>
<evidence type="ECO:0000256" key="1">
    <source>
        <dbReference type="ARBA" id="ARBA00005988"/>
    </source>
</evidence>
<evidence type="ECO:0000256" key="5">
    <source>
        <dbReference type="SAM" id="MobiDB-lite"/>
    </source>
</evidence>
<comment type="similarity">
    <text evidence="2">Belongs to the HAM1 NTPase family.</text>
</comment>
<feature type="region of interest" description="Disordered" evidence="5">
    <location>
        <begin position="1195"/>
        <end position="1272"/>
    </location>
</feature>
<evidence type="ECO:0000313" key="9">
    <source>
        <dbReference type="Proteomes" id="UP001071777"/>
    </source>
</evidence>
<reference evidence="8" key="1">
    <citation type="submission" date="2022-10" db="EMBL/GenBank/DDBJ databases">
        <title>Adaptive evolution leads to modifications in subtelomeric GC content in a zoonotic Cryptosporidium species.</title>
        <authorList>
            <person name="Li J."/>
            <person name="Feng Y."/>
            <person name="Xiao L."/>
        </authorList>
    </citation>
    <scope>NUCLEOTIDE SEQUENCE</scope>
    <source>
        <strain evidence="8">25894</strain>
    </source>
</reference>
<protein>
    <submittedName>
        <fullName evidence="8">Carboxypeptidase</fullName>
    </submittedName>
</protein>
<dbReference type="PANTHER" id="PTHR11067:SF9">
    <property type="entry name" value="INOSINE TRIPHOSPHATE PYROPHOSPHATASE"/>
    <property type="match status" value="1"/>
</dbReference>
<comment type="caution">
    <text evidence="8">The sequence shown here is derived from an EMBL/GenBank/DDBJ whole genome shotgun (WGS) entry which is preliminary data.</text>
</comment>
<dbReference type="SUPFAM" id="SSF53187">
    <property type="entry name" value="Zn-dependent exopeptidases"/>
    <property type="match status" value="1"/>
</dbReference>
<sequence length="1341" mass="150277">MKDFKVYLVSGNKRKAEEFLRILDGKLNIELVDIDCKFSSRLSAYYRHLSGNIQGSPEEITIYKCKSAYERINGPVFVEDTSLCFNAYNGLPGPYVKWFLKSVGAQGLFNMLQGYQDKSAYAMTLIGYFDGSSMSEPIIFQGRIDGEIVKPSGEKGFSWDPIFKPNGYNATFSEMDASLKNQISHRYLCLMKVLYNRMISRPRVLACLQALLLVTLAGGLGRGGRQGVVSGFEIKTLGSHMRSLMGLSSGGDPAGEQSAFRYKSYSGHLSLLQELESRCSGIMKMHRHVSQKGLYCGEARCEYLHIRLGLQEDGSDVPSMLIVSGMHGDERLSVEIATEFVRSICDQYADQRNAGVRYLLSTRSIWVVPMANPWGVYHGRRTEGEIDVNRDFPSKSGENCLESESSRMIYDLFNAKSFVFVASLHGGLRSISYGNGYYDFSDDSSKIFEFISKDLQASAGKILSEDSHAGRAGFFYDKIGSISKTVYPVKGGFEDWTLFGYNIGHISCSDYIQKTHQANQGGALTFLVETDPSKAPEERSLGSRSDPFSLIDLDKLAIQPSHITRNLRLLLKLAEYVYPDVIFLNKPPETLYFGQTFALYLAVIGCYSFNNLRLKLEPDRPGPGLTESPPLYLEFLVNEGLDGTQSTIYYRRCSSIFLNNQEIRDILSRGPQLSSKDQCSDSSLLTKIVNRSFRVKNKCKSIYQFNKFKPIKLLVKVPYEAKILSQAVGEILHWRLKAEIDFDLELIQPSSRPVPDLFDRFVRLRSRTGIGVDRPVDAGWPRGGAGRPSQSGFPVKVTRPPEILQIEFSGCSRSPVPGSDKWSKSCRAFRDLAKIATSREEAPQSPSSVSIKSYLESKGIGAPGRERTGLLGNLQLIGEKLSSELEGSLYVIPSEPRTSIIGRPAQGAFGGQESVSRMPSLVENENETFVSLPYFNNVTLELIISVSEEPRSHGEYVVLNLAELLNLLKVNMSSYQSVQEELLGPSGELKSIGIISVHDLMQDQGEETPFQSIRHISRQRIFEMVTEQHSPGDLSRESEPDLLKRHYVILRYLKGDLSSVALGKIHIDNYVQNSLGTSFQEQSPGGQYSELHLLQNVGTGIQDSSDLGDPSESGEETIASLRSQLQSWWYNNSKDYMDFRLVLVFCGLFMAILMLILTSVKIIRYLDWVPLRSLRFELKKRFRTNSKIFTIDISSGEDEESSGEREDSSPGNRKKRRVKSRKVYDSQESSYTPRSDHKSNKSYTLSQRFNTNNSDLSERPRDSPSNSLSRSLSSFDHFKSRTNTLKELEIIEMERSLDIGMRTPMQNGVSPKSMYTELSTSISRTNAKGPTGGSSPNRDHP</sequence>
<feature type="compositionally biased region" description="Low complexity" evidence="5">
    <location>
        <begin position="1263"/>
        <end position="1272"/>
    </location>
</feature>
<evidence type="ECO:0000313" key="8">
    <source>
        <dbReference type="EMBL" id="KAJ1612196.1"/>
    </source>
</evidence>
<comment type="similarity">
    <text evidence="1 4">Belongs to the peptidase M14 family.</text>
</comment>
<dbReference type="PROSITE" id="PS00132">
    <property type="entry name" value="CARBOXYPEPT_ZN_1"/>
    <property type="match status" value="1"/>
</dbReference>
<keyword evidence="8" id="KW-0645">Protease</keyword>
<dbReference type="GO" id="GO:0004180">
    <property type="term" value="F:carboxypeptidase activity"/>
    <property type="evidence" value="ECO:0007669"/>
    <property type="project" value="UniProtKB-KW"/>
</dbReference>
<feature type="compositionally biased region" description="Polar residues" evidence="5">
    <location>
        <begin position="1241"/>
        <end position="1255"/>
    </location>
</feature>
<dbReference type="Pfam" id="PF01725">
    <property type="entry name" value="Ham1p_like"/>
    <property type="match status" value="1"/>
</dbReference>
<evidence type="ECO:0000256" key="2">
    <source>
        <dbReference type="ARBA" id="ARBA00008023"/>
    </source>
</evidence>
<dbReference type="SMART" id="SM00631">
    <property type="entry name" value="Zn_pept"/>
    <property type="match status" value="1"/>
</dbReference>
<feature type="transmembrane region" description="Helical" evidence="6">
    <location>
        <begin position="1141"/>
        <end position="1163"/>
    </location>
</feature>
<dbReference type="Pfam" id="PF00246">
    <property type="entry name" value="Peptidase_M14"/>
    <property type="match status" value="1"/>
</dbReference>
<proteinExistence type="inferred from homology"/>
<dbReference type="InterPro" id="IPR000834">
    <property type="entry name" value="Peptidase_M14"/>
</dbReference>
<dbReference type="InterPro" id="IPR057246">
    <property type="entry name" value="CARBOXYPEPT_ZN_1"/>
</dbReference>
<keyword evidence="3" id="KW-0378">Hydrolase</keyword>
<feature type="region of interest" description="Disordered" evidence="5">
    <location>
        <begin position="1301"/>
        <end position="1341"/>
    </location>
</feature>
<evidence type="ECO:0000259" key="7">
    <source>
        <dbReference type="PROSITE" id="PS52035"/>
    </source>
</evidence>
<gene>
    <name evidence="8" type="ORF">OJ252_1315</name>
</gene>
<accession>A0ABQ8P8E7</accession>
<name>A0ABQ8P8E7_9CRYT</name>
<comment type="caution">
    <text evidence="4">Lacks conserved residue(s) required for the propagation of feature annotation.</text>
</comment>
<dbReference type="CDD" id="cd00596">
    <property type="entry name" value="Peptidase_M14_like"/>
    <property type="match status" value="1"/>
</dbReference>
<feature type="compositionally biased region" description="Basic residues" evidence="5">
    <location>
        <begin position="1212"/>
        <end position="1221"/>
    </location>
</feature>
<dbReference type="InterPro" id="IPR002637">
    <property type="entry name" value="RdgB/HAM1"/>
</dbReference>
<dbReference type="CDD" id="cd00515">
    <property type="entry name" value="HAM1"/>
    <property type="match status" value="1"/>
</dbReference>
<dbReference type="Gene3D" id="3.40.630.10">
    <property type="entry name" value="Zn peptidases"/>
    <property type="match status" value="1"/>
</dbReference>
<dbReference type="EMBL" id="JAPCXB010000048">
    <property type="protein sequence ID" value="KAJ1612196.1"/>
    <property type="molecule type" value="Genomic_DNA"/>
</dbReference>
<dbReference type="SUPFAM" id="SSF52972">
    <property type="entry name" value="ITPase-like"/>
    <property type="match status" value="1"/>
</dbReference>
<feature type="domain" description="Peptidase M14" evidence="7">
    <location>
        <begin position="261"/>
        <end position="530"/>
    </location>
</feature>
<keyword evidence="8" id="KW-0121">Carboxypeptidase</keyword>
<evidence type="ECO:0000256" key="6">
    <source>
        <dbReference type="SAM" id="Phobius"/>
    </source>
</evidence>
<keyword evidence="6" id="KW-0812">Transmembrane</keyword>
<organism evidence="8 9">
    <name type="scientific">Cryptosporidium canis</name>
    <dbReference type="NCBI Taxonomy" id="195482"/>
    <lineage>
        <taxon>Eukaryota</taxon>
        <taxon>Sar</taxon>
        <taxon>Alveolata</taxon>
        <taxon>Apicomplexa</taxon>
        <taxon>Conoidasida</taxon>
        <taxon>Coccidia</taxon>
        <taxon>Eucoccidiorida</taxon>
        <taxon>Eimeriorina</taxon>
        <taxon>Cryptosporidiidae</taxon>
        <taxon>Cryptosporidium</taxon>
    </lineage>
</organism>
<dbReference type="InterPro" id="IPR029001">
    <property type="entry name" value="ITPase-like_fam"/>
</dbReference>
<dbReference type="Gene3D" id="3.90.950.10">
    <property type="match status" value="1"/>
</dbReference>
<keyword evidence="6" id="KW-1133">Transmembrane helix</keyword>
<feature type="compositionally biased region" description="Polar residues" evidence="5">
    <location>
        <begin position="1316"/>
        <end position="1341"/>
    </location>
</feature>